<protein>
    <submittedName>
        <fullName evidence="7">FAD-binding protein</fullName>
    </submittedName>
</protein>
<dbReference type="GO" id="GO:0071949">
    <property type="term" value="F:FAD binding"/>
    <property type="evidence" value="ECO:0007669"/>
    <property type="project" value="InterPro"/>
</dbReference>
<name>A0A8K0VA69_9ENTR</name>
<dbReference type="InterPro" id="IPR050416">
    <property type="entry name" value="FAD-linked_Oxidoreductase"/>
</dbReference>
<evidence type="ECO:0000259" key="6">
    <source>
        <dbReference type="PROSITE" id="PS51387"/>
    </source>
</evidence>
<dbReference type="GO" id="GO:0016491">
    <property type="term" value="F:oxidoreductase activity"/>
    <property type="evidence" value="ECO:0007669"/>
    <property type="project" value="UniProtKB-KW"/>
</dbReference>
<dbReference type="EMBL" id="JAEPBH010000079">
    <property type="protein sequence ID" value="MBK4717040.1"/>
    <property type="molecule type" value="Genomic_DNA"/>
</dbReference>
<evidence type="ECO:0000256" key="2">
    <source>
        <dbReference type="ARBA" id="ARBA00005466"/>
    </source>
</evidence>
<accession>A0A8K0VA69</accession>
<dbReference type="Pfam" id="PF01565">
    <property type="entry name" value="FAD_binding_4"/>
    <property type="match status" value="1"/>
</dbReference>
<organism evidence="7 8">
    <name type="scientific">Tenebrionibacter intestinalis</name>
    <dbReference type="NCBI Taxonomy" id="2799638"/>
    <lineage>
        <taxon>Bacteria</taxon>
        <taxon>Pseudomonadati</taxon>
        <taxon>Pseudomonadota</taxon>
        <taxon>Gammaproteobacteria</taxon>
        <taxon>Enterobacterales</taxon>
        <taxon>Enterobacteriaceae</taxon>
        <taxon>Tenebrionibacter/Tenebrionicola group</taxon>
        <taxon>Tenebrionibacter</taxon>
    </lineage>
</organism>
<proteinExistence type="inferred from homology"/>
<dbReference type="Gene3D" id="3.30.465.10">
    <property type="match status" value="1"/>
</dbReference>
<dbReference type="InterPro" id="IPR016169">
    <property type="entry name" value="FAD-bd_PCMH_sub2"/>
</dbReference>
<evidence type="ECO:0000313" key="7">
    <source>
        <dbReference type="EMBL" id="MBK4717040.1"/>
    </source>
</evidence>
<dbReference type="PANTHER" id="PTHR42973">
    <property type="entry name" value="BINDING OXIDOREDUCTASE, PUTATIVE (AFU_ORTHOLOGUE AFUA_1G17690)-RELATED"/>
    <property type="match status" value="1"/>
</dbReference>
<dbReference type="InterPro" id="IPR016166">
    <property type="entry name" value="FAD-bd_PCMH"/>
</dbReference>
<dbReference type="PANTHER" id="PTHR42973:SF39">
    <property type="entry name" value="FAD-BINDING PCMH-TYPE DOMAIN-CONTAINING PROTEIN"/>
    <property type="match status" value="1"/>
</dbReference>
<comment type="similarity">
    <text evidence="2">Belongs to the oxygen-dependent FAD-linked oxidoreductase family.</text>
</comment>
<evidence type="ECO:0000313" key="8">
    <source>
        <dbReference type="Proteomes" id="UP000659047"/>
    </source>
</evidence>
<evidence type="ECO:0000256" key="3">
    <source>
        <dbReference type="ARBA" id="ARBA00022630"/>
    </source>
</evidence>
<dbReference type="Proteomes" id="UP000659047">
    <property type="component" value="Unassembled WGS sequence"/>
</dbReference>
<dbReference type="InterPro" id="IPR012951">
    <property type="entry name" value="BBE"/>
</dbReference>
<dbReference type="Gene3D" id="3.40.462.20">
    <property type="match status" value="1"/>
</dbReference>
<keyword evidence="3" id="KW-0285">Flavoprotein</keyword>
<sequence length="580" mass="63093">MYTYIDPSKNNYPGLDRGFNQRYKLDSDLSDSNGEGVYLTYSASDITDVLNMLVGKYTIDEITGKVRIISGGHCYEDFTFQSQTGNANGTRYVIDLSNMRGISEETVNDVTYVTVEPGASNWLIQQTLHSRYAVALPGGSCYSVCAGGHVAGGGYGLLSRLHGLTVDYLAGVEMVISDGAGGFTVRAFDPTDADQLNWACRGGGAGHFGVITKYYFEKNKVPPAPENALLITLPVPWSQFINSDETVDGDAFNQFMQAYYIACQTLAPQAFTLGKFTFMTSADDVMSIVMQVVYGASSGHDAALGGNAVAAITRDEAVKAINDFAAALAPWVSMPQTSVYRGRSFQLIGHPVSATVSLDTIYDLPWIDMTQLLNGSGENQNGKYKSSYIAGNFVLNESTAMAEFLTGTQVNNAVPVGADLSQTLIQIDSYGAQINAMDTDLTPLNTAIAARNSILKTQYQTYWKNYEDTSDPTTRETDIVTWFNAGYNNIHAQAQPLKSAPDNGYPLWGEKFQGCYFNYPDRQIGVNSGYKADPGDAYSGDFCELYYGTDVATKLKAIKAVIDPSNFFAFAQSIPLPEER</sequence>
<evidence type="ECO:0000256" key="1">
    <source>
        <dbReference type="ARBA" id="ARBA00001974"/>
    </source>
</evidence>
<dbReference type="InterPro" id="IPR036318">
    <property type="entry name" value="FAD-bd_PCMH-like_sf"/>
</dbReference>
<feature type="domain" description="FAD-binding PCMH-type" evidence="6">
    <location>
        <begin position="30"/>
        <end position="221"/>
    </location>
</feature>
<dbReference type="Pfam" id="PF08031">
    <property type="entry name" value="BBE"/>
    <property type="match status" value="1"/>
</dbReference>
<keyword evidence="4" id="KW-0274">FAD</keyword>
<dbReference type="RefSeq" id="WP_238715336.1">
    <property type="nucleotide sequence ID" value="NZ_JAEPBH010000079.1"/>
</dbReference>
<dbReference type="PROSITE" id="PS51387">
    <property type="entry name" value="FAD_PCMH"/>
    <property type="match status" value="1"/>
</dbReference>
<comment type="cofactor">
    <cofactor evidence="1">
        <name>FAD</name>
        <dbReference type="ChEBI" id="CHEBI:57692"/>
    </cofactor>
</comment>
<comment type="caution">
    <text evidence="7">The sequence shown here is derived from an EMBL/GenBank/DDBJ whole genome shotgun (WGS) entry which is preliminary data.</text>
</comment>
<evidence type="ECO:0000256" key="5">
    <source>
        <dbReference type="ARBA" id="ARBA00023002"/>
    </source>
</evidence>
<dbReference type="SUPFAM" id="SSF56176">
    <property type="entry name" value="FAD-binding/transporter-associated domain-like"/>
    <property type="match status" value="1"/>
</dbReference>
<gene>
    <name evidence="7" type="ORF">JJB97_17310</name>
</gene>
<reference evidence="7" key="1">
    <citation type="submission" date="2021-01" db="EMBL/GenBank/DDBJ databases">
        <title>Intestinitalea alba gen. nov., sp. nov., a novel genus of the family Enterobacteriaceae, isolated from the gut of the plastic-eating mealworm Tenebrio molitor L.</title>
        <authorList>
            <person name="Yang Y."/>
        </authorList>
    </citation>
    <scope>NUCLEOTIDE SEQUENCE</scope>
    <source>
        <strain evidence="7">BIT-L3</strain>
    </source>
</reference>
<keyword evidence="8" id="KW-1185">Reference proteome</keyword>
<evidence type="ECO:0000256" key="4">
    <source>
        <dbReference type="ARBA" id="ARBA00022827"/>
    </source>
</evidence>
<dbReference type="AlphaFoldDB" id="A0A8K0VA69"/>
<dbReference type="InterPro" id="IPR006094">
    <property type="entry name" value="Oxid_FAD_bind_N"/>
</dbReference>
<keyword evidence="5" id="KW-0560">Oxidoreductase</keyword>